<feature type="non-terminal residue" evidence="1">
    <location>
        <position position="87"/>
    </location>
</feature>
<evidence type="ECO:0000313" key="1">
    <source>
        <dbReference type="EMBL" id="CAB3995806.1"/>
    </source>
</evidence>
<dbReference type="InterPro" id="IPR000477">
    <property type="entry name" value="RT_dom"/>
</dbReference>
<dbReference type="Pfam" id="PF00078">
    <property type="entry name" value="RVT_1"/>
    <property type="match status" value="1"/>
</dbReference>
<reference evidence="1" key="1">
    <citation type="submission" date="2020-04" db="EMBL/GenBank/DDBJ databases">
        <authorList>
            <person name="Alioto T."/>
            <person name="Alioto T."/>
            <person name="Gomez Garrido J."/>
        </authorList>
    </citation>
    <scope>NUCLEOTIDE SEQUENCE</scope>
    <source>
        <strain evidence="1">A484AB</strain>
    </source>
</reference>
<protein>
    <submittedName>
        <fullName evidence="1">Uncharacterized protein</fullName>
    </submittedName>
</protein>
<proteinExistence type="predicted"/>
<keyword evidence="2" id="KW-1185">Reference proteome</keyword>
<dbReference type="Proteomes" id="UP001152795">
    <property type="component" value="Unassembled WGS sequence"/>
</dbReference>
<gene>
    <name evidence="1" type="ORF">PACLA_8A071981</name>
</gene>
<evidence type="ECO:0000313" key="2">
    <source>
        <dbReference type="Proteomes" id="UP001152795"/>
    </source>
</evidence>
<organism evidence="1 2">
    <name type="scientific">Paramuricea clavata</name>
    <name type="common">Red gorgonian</name>
    <name type="synonym">Violescent sea-whip</name>
    <dbReference type="NCBI Taxonomy" id="317549"/>
    <lineage>
        <taxon>Eukaryota</taxon>
        <taxon>Metazoa</taxon>
        <taxon>Cnidaria</taxon>
        <taxon>Anthozoa</taxon>
        <taxon>Octocorallia</taxon>
        <taxon>Malacalcyonacea</taxon>
        <taxon>Plexauridae</taxon>
        <taxon>Paramuricea</taxon>
    </lineage>
</organism>
<name>A0A6S7GZZ6_PARCT</name>
<accession>A0A6S7GZZ6</accession>
<sequence length="87" mass="9559">MLSSSDPYPAGVAQVSSISPILFNVYIDDLEDEIPANLTFDTAKYADDCTLDQAVGAREISHVQPDLDIILNWSVSNKMTINVKKTK</sequence>
<comment type="caution">
    <text evidence="1">The sequence shown here is derived from an EMBL/GenBank/DDBJ whole genome shotgun (WGS) entry which is preliminary data.</text>
</comment>
<dbReference type="EMBL" id="CACRXK020002733">
    <property type="protein sequence ID" value="CAB3995806.1"/>
    <property type="molecule type" value="Genomic_DNA"/>
</dbReference>
<dbReference type="AlphaFoldDB" id="A0A6S7GZZ6"/>
<dbReference type="PROSITE" id="PS50878">
    <property type="entry name" value="RT_POL"/>
    <property type="match status" value="1"/>
</dbReference>